<keyword evidence="3" id="KW-0472">Membrane</keyword>
<feature type="compositionally biased region" description="Basic and acidic residues" evidence="2">
    <location>
        <begin position="1"/>
        <end position="14"/>
    </location>
</feature>
<dbReference type="Proteomes" id="UP000243217">
    <property type="component" value="Unassembled WGS sequence"/>
</dbReference>
<dbReference type="GO" id="GO:0012505">
    <property type="term" value="C:endomembrane system"/>
    <property type="evidence" value="ECO:0007669"/>
    <property type="project" value="TreeGrafter"/>
</dbReference>
<gene>
    <name evidence="5" type="ORF">THRCLA_05178</name>
</gene>
<evidence type="ECO:0000313" key="6">
    <source>
        <dbReference type="Proteomes" id="UP000243217"/>
    </source>
</evidence>
<dbReference type="PANTHER" id="PTHR10281">
    <property type="entry name" value="MEMBRANE-ASSOCIATED PROGESTERONE RECEPTOR COMPONENT-RELATED"/>
    <property type="match status" value="1"/>
</dbReference>
<keyword evidence="6" id="KW-1185">Reference proteome</keyword>
<evidence type="ECO:0000256" key="3">
    <source>
        <dbReference type="SAM" id="Phobius"/>
    </source>
</evidence>
<evidence type="ECO:0000256" key="2">
    <source>
        <dbReference type="SAM" id="MobiDB-lite"/>
    </source>
</evidence>
<evidence type="ECO:0000256" key="1">
    <source>
        <dbReference type="ARBA" id="ARBA00038357"/>
    </source>
</evidence>
<comment type="caution">
    <text evidence="5">The sequence shown here is derived from an EMBL/GenBank/DDBJ whole genome shotgun (WGS) entry which is preliminary data.</text>
</comment>
<feature type="region of interest" description="Disordered" evidence="2">
    <location>
        <begin position="1"/>
        <end position="26"/>
    </location>
</feature>
<reference evidence="5 6" key="1">
    <citation type="journal article" date="2014" name="Genome Biol. Evol.">
        <title>The secreted proteins of Achlya hypogyna and Thraustotheca clavata identify the ancestral oomycete secretome and reveal gene acquisitions by horizontal gene transfer.</title>
        <authorList>
            <person name="Misner I."/>
            <person name="Blouin N."/>
            <person name="Leonard G."/>
            <person name="Richards T.A."/>
            <person name="Lane C.E."/>
        </authorList>
    </citation>
    <scope>NUCLEOTIDE SEQUENCE [LARGE SCALE GENOMIC DNA]</scope>
    <source>
        <strain evidence="5 6">ATCC 34112</strain>
    </source>
</reference>
<dbReference type="PANTHER" id="PTHR10281:SF4">
    <property type="entry name" value="NEUFERRICIN"/>
    <property type="match status" value="1"/>
</dbReference>
<organism evidence="5 6">
    <name type="scientific">Thraustotheca clavata</name>
    <dbReference type="NCBI Taxonomy" id="74557"/>
    <lineage>
        <taxon>Eukaryota</taxon>
        <taxon>Sar</taxon>
        <taxon>Stramenopiles</taxon>
        <taxon>Oomycota</taxon>
        <taxon>Saprolegniomycetes</taxon>
        <taxon>Saprolegniales</taxon>
        <taxon>Achlyaceae</taxon>
        <taxon>Thraustotheca</taxon>
    </lineage>
</organism>
<dbReference type="InterPro" id="IPR050577">
    <property type="entry name" value="MAPR/NEUFC/NENF-like"/>
</dbReference>
<dbReference type="InterPro" id="IPR036400">
    <property type="entry name" value="Cyt_B5-like_heme/steroid_sf"/>
</dbReference>
<accession>A0A1V9ZWS7</accession>
<comment type="similarity">
    <text evidence="1">Belongs to the cytochrome b5 family. MAPR subfamily.</text>
</comment>
<dbReference type="AlphaFoldDB" id="A0A1V9ZWS7"/>
<name>A0A1V9ZWS7_9STRA</name>
<dbReference type="InterPro" id="IPR001199">
    <property type="entry name" value="Cyt_B5-like_heme/steroid-bd"/>
</dbReference>
<dbReference type="GO" id="GO:0016020">
    <property type="term" value="C:membrane"/>
    <property type="evidence" value="ECO:0007669"/>
    <property type="project" value="TreeGrafter"/>
</dbReference>
<dbReference type="SUPFAM" id="SSF55856">
    <property type="entry name" value="Cytochrome b5-like heme/steroid binding domain"/>
    <property type="match status" value="1"/>
</dbReference>
<dbReference type="OrthoDB" id="547796at2759"/>
<evidence type="ECO:0000259" key="4">
    <source>
        <dbReference type="SMART" id="SM01117"/>
    </source>
</evidence>
<sequence>MEIRQRRHDDLRNESDEEDEVISTKPQEIDEQERFTWIWLPCIFLGLAVFVYASMHLINGHDTTARVLHAVSRGPRVPGGHPEYRLTKGELAIFDGVEEERIFIAVLGQVFDVTEGKRHYGKGGAYSFFAATDRSRAFSSGSKSDGEDVSSFTDKQLLDVHKWLVFFDTHKAYKRMGTVEGVYYDKFGHVTPTMHTIRERIRLAKQAEEAVAAIESCNSEWKAGQGSVVWCQDPEKYPRKHADERCGCFSASDIAMRTDLQLVKDCKEKDKRCVSPA</sequence>
<evidence type="ECO:0000313" key="5">
    <source>
        <dbReference type="EMBL" id="OQS02447.1"/>
    </source>
</evidence>
<dbReference type="Pfam" id="PF00173">
    <property type="entry name" value="Cyt-b5"/>
    <property type="match status" value="1"/>
</dbReference>
<protein>
    <submittedName>
        <fullName evidence="5">Neuferricin-like</fullName>
    </submittedName>
</protein>
<dbReference type="Gene3D" id="3.10.120.10">
    <property type="entry name" value="Cytochrome b5-like heme/steroid binding domain"/>
    <property type="match status" value="1"/>
</dbReference>
<dbReference type="EMBL" id="JNBS01001128">
    <property type="protein sequence ID" value="OQS02447.1"/>
    <property type="molecule type" value="Genomic_DNA"/>
</dbReference>
<feature type="domain" description="Cytochrome b5 heme-binding" evidence="4">
    <location>
        <begin position="86"/>
        <end position="180"/>
    </location>
</feature>
<feature type="transmembrane region" description="Helical" evidence="3">
    <location>
        <begin position="35"/>
        <end position="55"/>
    </location>
</feature>
<keyword evidence="3" id="KW-0812">Transmembrane</keyword>
<proteinExistence type="inferred from homology"/>
<keyword evidence="3" id="KW-1133">Transmembrane helix</keyword>
<dbReference type="SMART" id="SM01117">
    <property type="entry name" value="Cyt-b5"/>
    <property type="match status" value="1"/>
</dbReference>